<keyword evidence="1" id="KW-0805">Transcription regulation</keyword>
<dbReference type="RefSeq" id="WP_074764974.1">
    <property type="nucleotide sequence ID" value="NZ_FNWO01000001.1"/>
</dbReference>
<dbReference type="GO" id="GO:0003700">
    <property type="term" value="F:DNA-binding transcription factor activity"/>
    <property type="evidence" value="ECO:0007669"/>
    <property type="project" value="TreeGrafter"/>
</dbReference>
<gene>
    <name evidence="6" type="ORF">SAMN04244559_00404</name>
</gene>
<name>A0A1H6GTL3_MAGFU</name>
<dbReference type="PROSITE" id="PS51063">
    <property type="entry name" value="HTH_CRP_2"/>
    <property type="match status" value="1"/>
</dbReference>
<dbReference type="Pfam" id="PF00027">
    <property type="entry name" value="cNMP_binding"/>
    <property type="match status" value="1"/>
</dbReference>
<evidence type="ECO:0000313" key="7">
    <source>
        <dbReference type="Proteomes" id="UP000182983"/>
    </source>
</evidence>
<dbReference type="GO" id="GO:0003677">
    <property type="term" value="F:DNA binding"/>
    <property type="evidence" value="ECO:0007669"/>
    <property type="project" value="UniProtKB-KW"/>
</dbReference>
<evidence type="ECO:0000256" key="1">
    <source>
        <dbReference type="ARBA" id="ARBA00023015"/>
    </source>
</evidence>
<dbReference type="Gene3D" id="2.60.120.10">
    <property type="entry name" value="Jelly Rolls"/>
    <property type="match status" value="1"/>
</dbReference>
<evidence type="ECO:0000256" key="3">
    <source>
        <dbReference type="ARBA" id="ARBA00023163"/>
    </source>
</evidence>
<sequence length="234" mass="25485">MIESVIRRREMLSQTPLFAAVPASLLDELAAKTRTIRVSAREQLFTKGDPGDRLYLVAQGVIRISALSPEGREVTYGLIKAGELFGEIAVLDGGRRSADATALEPSELLALDRRDVVDFIDRHPALALHLLRVLCERLRRADDLLEDVVFLSLPGRLAKHLLVLAGTLSSREAPDSAPTIRLSQQELADHLGISRESVNKVLSKWEQAGMVTLGRGQITVNGLDALEALAQPAS</sequence>
<dbReference type="SMART" id="SM00100">
    <property type="entry name" value="cNMP"/>
    <property type="match status" value="1"/>
</dbReference>
<dbReference type="InterPro" id="IPR014710">
    <property type="entry name" value="RmlC-like_jellyroll"/>
</dbReference>
<evidence type="ECO:0000256" key="2">
    <source>
        <dbReference type="ARBA" id="ARBA00023125"/>
    </source>
</evidence>
<dbReference type="CDD" id="cd00038">
    <property type="entry name" value="CAP_ED"/>
    <property type="match status" value="1"/>
</dbReference>
<feature type="domain" description="HTH crp-type" evidence="5">
    <location>
        <begin position="151"/>
        <end position="224"/>
    </location>
</feature>
<dbReference type="PROSITE" id="PS50042">
    <property type="entry name" value="CNMP_BINDING_3"/>
    <property type="match status" value="1"/>
</dbReference>
<evidence type="ECO:0000259" key="4">
    <source>
        <dbReference type="PROSITE" id="PS50042"/>
    </source>
</evidence>
<reference evidence="7" key="1">
    <citation type="submission" date="2016-10" db="EMBL/GenBank/DDBJ databases">
        <authorList>
            <person name="Varghese N."/>
            <person name="Submissions S."/>
        </authorList>
    </citation>
    <scope>NUCLEOTIDE SEQUENCE [LARGE SCALE GENOMIC DNA]</scope>
    <source>
        <strain evidence="7">DSM 13234</strain>
    </source>
</reference>
<dbReference type="PANTHER" id="PTHR24567">
    <property type="entry name" value="CRP FAMILY TRANSCRIPTIONAL REGULATORY PROTEIN"/>
    <property type="match status" value="1"/>
</dbReference>
<keyword evidence="6" id="KW-0418">Kinase</keyword>
<dbReference type="InterPro" id="IPR018490">
    <property type="entry name" value="cNMP-bd_dom_sf"/>
</dbReference>
<keyword evidence="3" id="KW-0804">Transcription</keyword>
<dbReference type="InterPro" id="IPR036390">
    <property type="entry name" value="WH_DNA-bd_sf"/>
</dbReference>
<keyword evidence="7" id="KW-1185">Reference proteome</keyword>
<proteinExistence type="predicted"/>
<dbReference type="InterPro" id="IPR000595">
    <property type="entry name" value="cNMP-bd_dom"/>
</dbReference>
<dbReference type="PRINTS" id="PR00034">
    <property type="entry name" value="HTHCRP"/>
</dbReference>
<dbReference type="PROSITE" id="PS00889">
    <property type="entry name" value="CNMP_BINDING_2"/>
    <property type="match status" value="1"/>
</dbReference>
<dbReference type="InterPro" id="IPR018488">
    <property type="entry name" value="cNMP-bd_CS"/>
</dbReference>
<dbReference type="SUPFAM" id="SSF46785">
    <property type="entry name" value="Winged helix' DNA-binding domain"/>
    <property type="match status" value="1"/>
</dbReference>
<keyword evidence="6" id="KW-0808">Transferase</keyword>
<dbReference type="GO" id="GO:0005829">
    <property type="term" value="C:cytosol"/>
    <property type="evidence" value="ECO:0007669"/>
    <property type="project" value="TreeGrafter"/>
</dbReference>
<dbReference type="Proteomes" id="UP000182983">
    <property type="component" value="Unassembled WGS sequence"/>
</dbReference>
<dbReference type="SUPFAM" id="SSF51206">
    <property type="entry name" value="cAMP-binding domain-like"/>
    <property type="match status" value="1"/>
</dbReference>
<dbReference type="Pfam" id="PF13545">
    <property type="entry name" value="HTH_Crp_2"/>
    <property type="match status" value="1"/>
</dbReference>
<dbReference type="AlphaFoldDB" id="A0A1H6GTL3"/>
<dbReference type="GO" id="GO:0016301">
    <property type="term" value="F:kinase activity"/>
    <property type="evidence" value="ECO:0007669"/>
    <property type="project" value="UniProtKB-KW"/>
</dbReference>
<evidence type="ECO:0000313" key="6">
    <source>
        <dbReference type="EMBL" id="SEH26132.1"/>
    </source>
</evidence>
<protein>
    <submittedName>
        <fullName evidence="6">cAMP-binding domain of CRP or a regulatory subunit of cAMP-dependent protein kinases</fullName>
    </submittedName>
</protein>
<dbReference type="OrthoDB" id="3525895at2"/>
<keyword evidence="2" id="KW-0238">DNA-binding</keyword>
<organism evidence="6 7">
    <name type="scientific">Magnetospirillum fulvum</name>
    <name type="common">Rhodospirillum fulvum</name>
    <dbReference type="NCBI Taxonomy" id="1082"/>
    <lineage>
        <taxon>Bacteria</taxon>
        <taxon>Pseudomonadati</taxon>
        <taxon>Pseudomonadota</taxon>
        <taxon>Alphaproteobacteria</taxon>
        <taxon>Rhodospirillales</taxon>
        <taxon>Rhodospirillaceae</taxon>
        <taxon>Magnetospirillum</taxon>
    </lineage>
</organism>
<dbReference type="InterPro" id="IPR036388">
    <property type="entry name" value="WH-like_DNA-bd_sf"/>
</dbReference>
<dbReference type="PANTHER" id="PTHR24567:SF74">
    <property type="entry name" value="HTH-TYPE TRANSCRIPTIONAL REGULATOR ARCR"/>
    <property type="match status" value="1"/>
</dbReference>
<accession>A0A1H6GTL3</accession>
<dbReference type="SMART" id="SM00419">
    <property type="entry name" value="HTH_CRP"/>
    <property type="match status" value="1"/>
</dbReference>
<evidence type="ECO:0000259" key="5">
    <source>
        <dbReference type="PROSITE" id="PS51063"/>
    </source>
</evidence>
<dbReference type="InterPro" id="IPR050397">
    <property type="entry name" value="Env_Response_Regulators"/>
</dbReference>
<dbReference type="Gene3D" id="1.10.10.10">
    <property type="entry name" value="Winged helix-like DNA-binding domain superfamily/Winged helix DNA-binding domain"/>
    <property type="match status" value="1"/>
</dbReference>
<dbReference type="EMBL" id="FNWO01000001">
    <property type="protein sequence ID" value="SEH26132.1"/>
    <property type="molecule type" value="Genomic_DNA"/>
</dbReference>
<feature type="domain" description="Cyclic nucleotide-binding" evidence="4">
    <location>
        <begin position="17"/>
        <end position="114"/>
    </location>
</feature>
<dbReference type="InterPro" id="IPR012318">
    <property type="entry name" value="HTH_CRP"/>
</dbReference>